<dbReference type="Proteomes" id="UP001355207">
    <property type="component" value="Chromosome 5"/>
</dbReference>
<dbReference type="InterPro" id="IPR004839">
    <property type="entry name" value="Aminotransferase_I/II_large"/>
</dbReference>
<dbReference type="PANTHER" id="PTHR13693:SF77">
    <property type="entry name" value="8-AMINO-7-OXONONANOATE SYNTHASE"/>
    <property type="match status" value="1"/>
</dbReference>
<accession>A0AAX4JVM7</accession>
<feature type="domain" description="Aminotransferase class I/classII large" evidence="6">
    <location>
        <begin position="35"/>
        <end position="436"/>
    </location>
</feature>
<sequence>MTELDARLGKLLDGRKEKNRFRSFKEYDTTSDSGLVDFSSNDYLSLTSSKALRKAYIERLASTPSIFGSTGSRLLSGCTPSHSLLEKRFSEFFNAPSSLLFNSGWDANVSFFSSVPQPNDWIIYDELVHASVHSGLRSSRIPLERRISFSHNDPLSLEDKLKIITNQASSSSSSKKQEKSTVFLALESLYSMDGDFSPLPKLLDILDKYISRNRQCVILDEAHSTGVYGKQGRGITHALAEEGGFELDSNKRKRGKGRVDVRLMTFGKAVGCSGAVLLCSPTVRSFLINFARPLIFSTALPHSTIIALECVWDVLQSEEGDQRRRSLMSLSTHIHNSLDKLLSKVPHTILHLPPDPIIPFPDLSDRDTDILPSKPGSPILGLLTPTPHALSAFLLSKGFIVRPVVPPTVPPGGERVRICLRAGMRYGIIDKLVAALGDWADLKMAEKDQEVRAKL</sequence>
<dbReference type="PANTHER" id="PTHR13693">
    <property type="entry name" value="CLASS II AMINOTRANSFERASE/8-AMINO-7-OXONONANOATE SYNTHASE"/>
    <property type="match status" value="1"/>
</dbReference>
<comment type="similarity">
    <text evidence="2">Belongs to the class-II pyridoxal-phosphate-dependent aminotransferase family. BioF subfamily.</text>
</comment>
<keyword evidence="4 5" id="KW-0663">Pyridoxal phosphate</keyword>
<name>A0AAX4JVM7_9TREE</name>
<dbReference type="InterPro" id="IPR001917">
    <property type="entry name" value="Aminotrans_II_pyridoxalP_BS"/>
</dbReference>
<evidence type="ECO:0000256" key="4">
    <source>
        <dbReference type="ARBA" id="ARBA00022898"/>
    </source>
</evidence>
<dbReference type="GeneID" id="91094946"/>
<dbReference type="SUPFAM" id="SSF53383">
    <property type="entry name" value="PLP-dependent transferases"/>
    <property type="match status" value="1"/>
</dbReference>
<dbReference type="PROSITE" id="PS00599">
    <property type="entry name" value="AA_TRANSFER_CLASS_2"/>
    <property type="match status" value="1"/>
</dbReference>
<evidence type="ECO:0000256" key="3">
    <source>
        <dbReference type="ARBA" id="ARBA00022679"/>
    </source>
</evidence>
<evidence type="ECO:0000313" key="7">
    <source>
        <dbReference type="EMBL" id="WWC89354.1"/>
    </source>
</evidence>
<dbReference type="AlphaFoldDB" id="A0AAX4JVM7"/>
<evidence type="ECO:0000313" key="8">
    <source>
        <dbReference type="Proteomes" id="UP001355207"/>
    </source>
</evidence>
<dbReference type="InterPro" id="IPR015422">
    <property type="entry name" value="PyrdxlP-dep_Trfase_small"/>
</dbReference>
<keyword evidence="3" id="KW-0808">Transferase</keyword>
<keyword evidence="8" id="KW-1185">Reference proteome</keyword>
<dbReference type="GO" id="GO:0030170">
    <property type="term" value="F:pyridoxal phosphate binding"/>
    <property type="evidence" value="ECO:0007669"/>
    <property type="project" value="InterPro"/>
</dbReference>
<dbReference type="InterPro" id="IPR015424">
    <property type="entry name" value="PyrdxlP-dep_Trfase"/>
</dbReference>
<comment type="cofactor">
    <cofactor evidence="1 5">
        <name>pyridoxal 5'-phosphate</name>
        <dbReference type="ChEBI" id="CHEBI:597326"/>
    </cofactor>
</comment>
<dbReference type="InterPro" id="IPR015421">
    <property type="entry name" value="PyrdxlP-dep_Trfase_major"/>
</dbReference>
<gene>
    <name evidence="7" type="ORF">L201_004276</name>
</gene>
<evidence type="ECO:0000256" key="2">
    <source>
        <dbReference type="ARBA" id="ARBA00010008"/>
    </source>
</evidence>
<protein>
    <recommendedName>
        <fullName evidence="6">Aminotransferase class I/classII large domain-containing protein</fullName>
    </recommendedName>
</protein>
<organism evidence="7 8">
    <name type="scientific">Kwoniella dendrophila CBS 6074</name>
    <dbReference type="NCBI Taxonomy" id="1295534"/>
    <lineage>
        <taxon>Eukaryota</taxon>
        <taxon>Fungi</taxon>
        <taxon>Dikarya</taxon>
        <taxon>Basidiomycota</taxon>
        <taxon>Agaricomycotina</taxon>
        <taxon>Tremellomycetes</taxon>
        <taxon>Tremellales</taxon>
        <taxon>Cryptococcaceae</taxon>
        <taxon>Kwoniella</taxon>
    </lineage>
</organism>
<evidence type="ECO:0000256" key="1">
    <source>
        <dbReference type="ARBA" id="ARBA00001933"/>
    </source>
</evidence>
<dbReference type="Gene3D" id="3.90.1150.10">
    <property type="entry name" value="Aspartate Aminotransferase, domain 1"/>
    <property type="match status" value="1"/>
</dbReference>
<reference evidence="7 8" key="1">
    <citation type="submission" date="2024-01" db="EMBL/GenBank/DDBJ databases">
        <title>Comparative genomics of Cryptococcus and Kwoniella reveals pathogenesis evolution and contrasting modes of karyotype evolution via chromosome fusion or intercentromeric recombination.</title>
        <authorList>
            <person name="Coelho M.A."/>
            <person name="David-Palma M."/>
            <person name="Shea T."/>
            <person name="Bowers K."/>
            <person name="McGinley-Smith S."/>
            <person name="Mohammad A.W."/>
            <person name="Gnirke A."/>
            <person name="Yurkov A.M."/>
            <person name="Nowrousian M."/>
            <person name="Sun S."/>
            <person name="Cuomo C.A."/>
            <person name="Heitman J."/>
        </authorList>
    </citation>
    <scope>NUCLEOTIDE SEQUENCE [LARGE SCALE GENOMIC DNA]</scope>
    <source>
        <strain evidence="7 8">CBS 6074</strain>
    </source>
</reference>
<evidence type="ECO:0000259" key="6">
    <source>
        <dbReference type="Pfam" id="PF00155"/>
    </source>
</evidence>
<dbReference type="GO" id="GO:0009102">
    <property type="term" value="P:biotin biosynthetic process"/>
    <property type="evidence" value="ECO:0007669"/>
    <property type="project" value="TreeGrafter"/>
</dbReference>
<dbReference type="InterPro" id="IPR050087">
    <property type="entry name" value="AON_synthase_class-II"/>
</dbReference>
<dbReference type="RefSeq" id="XP_066076117.1">
    <property type="nucleotide sequence ID" value="XM_066220020.1"/>
</dbReference>
<dbReference type="EMBL" id="CP144102">
    <property type="protein sequence ID" value="WWC89354.1"/>
    <property type="molecule type" value="Genomic_DNA"/>
</dbReference>
<dbReference type="GO" id="GO:0016740">
    <property type="term" value="F:transferase activity"/>
    <property type="evidence" value="ECO:0007669"/>
    <property type="project" value="UniProtKB-KW"/>
</dbReference>
<dbReference type="Pfam" id="PF00155">
    <property type="entry name" value="Aminotran_1_2"/>
    <property type="match status" value="1"/>
</dbReference>
<dbReference type="Gene3D" id="3.40.640.10">
    <property type="entry name" value="Type I PLP-dependent aspartate aminotransferase-like (Major domain)"/>
    <property type="match status" value="1"/>
</dbReference>
<proteinExistence type="inferred from homology"/>
<evidence type="ECO:0000256" key="5">
    <source>
        <dbReference type="RuleBase" id="RU003693"/>
    </source>
</evidence>